<proteinExistence type="predicted"/>
<name>A0A2P2QIC0_RHIMU</name>
<protein>
    <submittedName>
        <fullName evidence="1">Uncharacterized protein</fullName>
    </submittedName>
</protein>
<dbReference type="AlphaFoldDB" id="A0A2P2QIC0"/>
<dbReference type="EMBL" id="GGEC01086173">
    <property type="protein sequence ID" value="MBX66657.1"/>
    <property type="molecule type" value="Transcribed_RNA"/>
</dbReference>
<sequence>MGDGPQNKGLIRPLNISTKKNLLPIQSFKIT</sequence>
<evidence type="ECO:0000313" key="1">
    <source>
        <dbReference type="EMBL" id="MBX66657.1"/>
    </source>
</evidence>
<reference evidence="1" key="1">
    <citation type="submission" date="2018-02" db="EMBL/GenBank/DDBJ databases">
        <title>Rhizophora mucronata_Transcriptome.</title>
        <authorList>
            <person name="Meera S.P."/>
            <person name="Sreeshan A."/>
            <person name="Augustine A."/>
        </authorList>
    </citation>
    <scope>NUCLEOTIDE SEQUENCE</scope>
    <source>
        <tissue evidence="1">Leaf</tissue>
    </source>
</reference>
<organism evidence="1">
    <name type="scientific">Rhizophora mucronata</name>
    <name type="common">Asiatic mangrove</name>
    <dbReference type="NCBI Taxonomy" id="61149"/>
    <lineage>
        <taxon>Eukaryota</taxon>
        <taxon>Viridiplantae</taxon>
        <taxon>Streptophyta</taxon>
        <taxon>Embryophyta</taxon>
        <taxon>Tracheophyta</taxon>
        <taxon>Spermatophyta</taxon>
        <taxon>Magnoliopsida</taxon>
        <taxon>eudicotyledons</taxon>
        <taxon>Gunneridae</taxon>
        <taxon>Pentapetalae</taxon>
        <taxon>rosids</taxon>
        <taxon>fabids</taxon>
        <taxon>Malpighiales</taxon>
        <taxon>Rhizophoraceae</taxon>
        <taxon>Rhizophora</taxon>
    </lineage>
</organism>
<accession>A0A2P2QIC0</accession>